<evidence type="ECO:0000313" key="2">
    <source>
        <dbReference type="Proteomes" id="UP000663879"/>
    </source>
</evidence>
<name>A0A814H6B8_9BILA</name>
<sequence length="80" mass="9737">GRLKEILQIKNESSIYDYPEFWLPNKKKSKKSTKKSLWLEKFKRNKLNDKKVECEFIEHVDQVGQEERRSSPRRSSRRLN</sequence>
<organism evidence="1 2">
    <name type="scientific">Brachionus calyciflorus</name>
    <dbReference type="NCBI Taxonomy" id="104777"/>
    <lineage>
        <taxon>Eukaryota</taxon>
        <taxon>Metazoa</taxon>
        <taxon>Spiralia</taxon>
        <taxon>Gnathifera</taxon>
        <taxon>Rotifera</taxon>
        <taxon>Eurotatoria</taxon>
        <taxon>Monogononta</taxon>
        <taxon>Pseudotrocha</taxon>
        <taxon>Ploima</taxon>
        <taxon>Brachionidae</taxon>
        <taxon>Brachionus</taxon>
    </lineage>
</organism>
<dbReference type="Proteomes" id="UP000663879">
    <property type="component" value="Unassembled WGS sequence"/>
</dbReference>
<feature type="non-terminal residue" evidence="1">
    <location>
        <position position="1"/>
    </location>
</feature>
<evidence type="ECO:0000313" key="1">
    <source>
        <dbReference type="EMBL" id="CAF1006373.1"/>
    </source>
</evidence>
<keyword evidence="2" id="KW-1185">Reference proteome</keyword>
<dbReference type="AlphaFoldDB" id="A0A814H6B8"/>
<accession>A0A814H6B8</accession>
<proteinExistence type="predicted"/>
<protein>
    <submittedName>
        <fullName evidence="1">Uncharacterized protein</fullName>
    </submittedName>
</protein>
<comment type="caution">
    <text evidence="1">The sequence shown here is derived from an EMBL/GenBank/DDBJ whole genome shotgun (WGS) entry which is preliminary data.</text>
</comment>
<gene>
    <name evidence="1" type="ORF">OXX778_LOCUS16670</name>
</gene>
<dbReference type="EMBL" id="CAJNOC010004011">
    <property type="protein sequence ID" value="CAF1006373.1"/>
    <property type="molecule type" value="Genomic_DNA"/>
</dbReference>
<reference evidence="1" key="1">
    <citation type="submission" date="2021-02" db="EMBL/GenBank/DDBJ databases">
        <authorList>
            <person name="Nowell W R."/>
        </authorList>
    </citation>
    <scope>NUCLEOTIDE SEQUENCE</scope>
    <source>
        <strain evidence="1">Ploen Becks lab</strain>
    </source>
</reference>